<evidence type="ECO:0000313" key="8">
    <source>
        <dbReference type="EMBL" id="ACS54335.1"/>
    </source>
</evidence>
<evidence type="ECO:0000256" key="6">
    <source>
        <dbReference type="HAMAP-Rule" id="MF_01216"/>
    </source>
</evidence>
<keyword evidence="3 6" id="KW-0560">Oxidoreductase</keyword>
<evidence type="ECO:0000256" key="5">
    <source>
        <dbReference type="ARBA" id="ARBA00048542"/>
    </source>
</evidence>
<evidence type="ECO:0000256" key="3">
    <source>
        <dbReference type="ARBA" id="ARBA00023002"/>
    </source>
</evidence>
<dbReference type="InterPro" id="IPR029039">
    <property type="entry name" value="Flavoprotein-like_sf"/>
</dbReference>
<evidence type="ECO:0000256" key="4">
    <source>
        <dbReference type="ARBA" id="ARBA00023027"/>
    </source>
</evidence>
<dbReference type="OrthoDB" id="9787136at2"/>
<dbReference type="GO" id="GO:0016652">
    <property type="term" value="F:oxidoreductase activity, acting on NAD(P)H as acceptor"/>
    <property type="evidence" value="ECO:0007669"/>
    <property type="project" value="UniProtKB-UniRule"/>
</dbReference>
<dbReference type="GO" id="GO:0016655">
    <property type="term" value="F:oxidoreductase activity, acting on NAD(P)H, quinone or similar compound as acceptor"/>
    <property type="evidence" value="ECO:0007669"/>
    <property type="project" value="InterPro"/>
</dbReference>
<keyword evidence="1 6" id="KW-0285">Flavoprotein</keyword>
<comment type="function">
    <text evidence="6">Also exhibits azoreductase activity. Catalyzes the reductive cleavage of the azo bond in aromatic azo compounds to the corresponding amines.</text>
</comment>
<dbReference type="InterPro" id="IPR050104">
    <property type="entry name" value="FMN-dep_NADH:Q_OxRdtase_AzoR1"/>
</dbReference>
<dbReference type="PANTHER" id="PTHR43741:SF4">
    <property type="entry name" value="FMN-DEPENDENT NADH:QUINONE OXIDOREDUCTASE"/>
    <property type="match status" value="1"/>
</dbReference>
<dbReference type="InterPro" id="IPR023048">
    <property type="entry name" value="NADH:quinone_OxRdtase_FMN_depd"/>
</dbReference>
<dbReference type="EMBL" id="CP001622">
    <property type="protein sequence ID" value="ACS54335.1"/>
    <property type="molecule type" value="Genomic_DNA"/>
</dbReference>
<proteinExistence type="inferred from homology"/>
<dbReference type="Pfam" id="PF02525">
    <property type="entry name" value="Flavodoxin_2"/>
    <property type="match status" value="1"/>
</dbReference>
<comment type="cofactor">
    <cofactor evidence="6">
        <name>FMN</name>
        <dbReference type="ChEBI" id="CHEBI:58210"/>
    </cofactor>
    <text evidence="6">Binds 1 FMN per subunit.</text>
</comment>
<feature type="domain" description="Flavodoxin-like fold" evidence="7">
    <location>
        <begin position="1"/>
        <end position="186"/>
    </location>
</feature>
<comment type="caution">
    <text evidence="6">Lacks conserved residue(s) required for the propagation of feature annotation.</text>
</comment>
<gene>
    <name evidence="6" type="primary">azoR</name>
    <name evidence="8" type="ordered locus">Rleg_0023</name>
</gene>
<dbReference type="Proteomes" id="UP000002256">
    <property type="component" value="Chromosome"/>
</dbReference>
<feature type="binding site" evidence="6">
    <location>
        <begin position="15"/>
        <end position="17"/>
    </location>
    <ligand>
        <name>FMN</name>
        <dbReference type="ChEBI" id="CHEBI:58210"/>
    </ligand>
</feature>
<feature type="binding site" evidence="6">
    <location>
        <position position="9"/>
    </location>
    <ligand>
        <name>FMN</name>
        <dbReference type="ChEBI" id="CHEBI:58210"/>
    </ligand>
</feature>
<dbReference type="InterPro" id="IPR003680">
    <property type="entry name" value="Flavodoxin_fold"/>
</dbReference>
<evidence type="ECO:0000256" key="1">
    <source>
        <dbReference type="ARBA" id="ARBA00022630"/>
    </source>
</evidence>
<evidence type="ECO:0000313" key="9">
    <source>
        <dbReference type="Proteomes" id="UP000002256"/>
    </source>
</evidence>
<feature type="binding site" evidence="6">
    <location>
        <begin position="136"/>
        <end position="139"/>
    </location>
    <ligand>
        <name>FMN</name>
        <dbReference type="ChEBI" id="CHEBI:58210"/>
    </ligand>
</feature>
<comment type="catalytic activity">
    <reaction evidence="5">
        <text>N,N-dimethyl-1,4-phenylenediamine + anthranilate + 2 NAD(+) = 2-(4-dimethylaminophenyl)diazenylbenzoate + 2 NADH + 2 H(+)</text>
        <dbReference type="Rhea" id="RHEA:55872"/>
        <dbReference type="ChEBI" id="CHEBI:15378"/>
        <dbReference type="ChEBI" id="CHEBI:15783"/>
        <dbReference type="ChEBI" id="CHEBI:16567"/>
        <dbReference type="ChEBI" id="CHEBI:57540"/>
        <dbReference type="ChEBI" id="CHEBI:57945"/>
        <dbReference type="ChEBI" id="CHEBI:71579"/>
        <dbReference type="EC" id="1.7.1.17"/>
    </reaction>
    <physiologicalReaction direction="right-to-left" evidence="5">
        <dbReference type="Rhea" id="RHEA:55874"/>
    </physiologicalReaction>
</comment>
<dbReference type="Gene3D" id="3.40.50.360">
    <property type="match status" value="1"/>
</dbReference>
<keyword evidence="4 6" id="KW-0520">NAD</keyword>
<sequence length="211" mass="23245">MRVLHVSCSPRGEASESYRLSQQIISQLRQSDPDTTVIDRVIGQGVIPPIDEDYAVSQGSSKDVSQLGSMAKSEELILELETADVVVISTPMHNLTLPATLKLWIDHIVRTRRTFNISKFGKVGTLQDRPVFVAISSGGRFSGEHPQQPDFLTPYLTAILGMIGLHNVAIFSVQGTGSHVNELASIRRNTDQLVREHFASFHPDLIAVPTY</sequence>
<keyword evidence="2 6" id="KW-0288">FMN</keyword>
<protein>
    <recommendedName>
        <fullName evidence="6">FMN dependent NADH:quinone oxidoreductase</fullName>
        <ecNumber evidence="6">1.6.5.-</ecNumber>
    </recommendedName>
    <alternativeName>
        <fullName evidence="6">Azo-dye reductase</fullName>
    </alternativeName>
    <alternativeName>
        <fullName evidence="6">FMN-dependent NADH-azo compound oxidoreductase</fullName>
    </alternativeName>
    <alternativeName>
        <fullName evidence="6">FMN-dependent NADH-azoreductase</fullName>
        <ecNumber evidence="6">1.7.1.17</ecNumber>
    </alternativeName>
</protein>
<dbReference type="HAMAP" id="MF_01216">
    <property type="entry name" value="Azoreductase_type1"/>
    <property type="match status" value="1"/>
</dbReference>
<evidence type="ECO:0000256" key="2">
    <source>
        <dbReference type="ARBA" id="ARBA00022643"/>
    </source>
</evidence>
<accession>C6AYB1</accession>
<dbReference type="GO" id="GO:0010181">
    <property type="term" value="F:FMN binding"/>
    <property type="evidence" value="ECO:0007669"/>
    <property type="project" value="UniProtKB-UniRule"/>
</dbReference>
<dbReference type="SUPFAM" id="SSF52218">
    <property type="entry name" value="Flavoproteins"/>
    <property type="match status" value="1"/>
</dbReference>
<reference evidence="8 9" key="1">
    <citation type="journal article" date="2010" name="Stand. Genomic Sci.">
        <title>Complete genome sequence of Rhizobium leguminosarum bv. trifolii strain WSM1325, an effective microsymbiont of annual Mediterranean clovers.</title>
        <authorList>
            <person name="Reeve W."/>
            <person name="O'Hara G."/>
            <person name="Chain P."/>
            <person name="Ardley J."/>
            <person name="Brau L."/>
            <person name="Nandesena K."/>
            <person name="Tiwari R."/>
            <person name="Copeland A."/>
            <person name="Nolan M."/>
            <person name="Han C."/>
            <person name="Brettin T."/>
            <person name="Land M."/>
            <person name="Ovchinikova G."/>
            <person name="Ivanova N."/>
            <person name="Mavromatis K."/>
            <person name="Markowitz V."/>
            <person name="Kyrpides N."/>
            <person name="Melino V."/>
            <person name="Denton M."/>
            <person name="Yates R."/>
            <person name="Howieson J."/>
        </authorList>
    </citation>
    <scope>NUCLEOTIDE SEQUENCE [LARGE SCALE GENOMIC DNA]</scope>
    <source>
        <strain evidence="8 9">WSM1325</strain>
    </source>
</reference>
<dbReference type="AlphaFoldDB" id="C6AYB1"/>
<dbReference type="EC" id="1.6.5.-" evidence="6"/>
<comment type="catalytic activity">
    <reaction evidence="6">
        <text>2 a quinone + NADH + H(+) = 2 a 1,4-benzosemiquinone + NAD(+)</text>
        <dbReference type="Rhea" id="RHEA:65952"/>
        <dbReference type="ChEBI" id="CHEBI:15378"/>
        <dbReference type="ChEBI" id="CHEBI:57540"/>
        <dbReference type="ChEBI" id="CHEBI:57945"/>
        <dbReference type="ChEBI" id="CHEBI:132124"/>
        <dbReference type="ChEBI" id="CHEBI:134225"/>
    </reaction>
</comment>
<dbReference type="KEGG" id="rlg:Rleg_0023"/>
<evidence type="ECO:0000259" key="7">
    <source>
        <dbReference type="Pfam" id="PF02525"/>
    </source>
</evidence>
<name>C6AYB1_RHILS</name>
<organism evidence="8 9">
    <name type="scientific">Rhizobium leguminosarum bv. trifolii (strain WSM1325)</name>
    <dbReference type="NCBI Taxonomy" id="395491"/>
    <lineage>
        <taxon>Bacteria</taxon>
        <taxon>Pseudomonadati</taxon>
        <taxon>Pseudomonadota</taxon>
        <taxon>Alphaproteobacteria</taxon>
        <taxon>Hyphomicrobiales</taxon>
        <taxon>Rhizobiaceae</taxon>
        <taxon>Rhizobium/Agrobacterium group</taxon>
        <taxon>Rhizobium</taxon>
    </lineage>
</organism>
<comment type="similarity">
    <text evidence="6">Belongs to the azoreductase type 1 family.</text>
</comment>
<dbReference type="EC" id="1.7.1.17" evidence="6"/>
<dbReference type="GO" id="GO:0009055">
    <property type="term" value="F:electron transfer activity"/>
    <property type="evidence" value="ECO:0007669"/>
    <property type="project" value="UniProtKB-UniRule"/>
</dbReference>
<dbReference type="HOGENOM" id="CLU_088964_0_2_5"/>
<comment type="function">
    <text evidence="6">Quinone reductase that provides resistance to thiol-specific stress caused by electrophilic quinones.</text>
</comment>
<dbReference type="PANTHER" id="PTHR43741">
    <property type="entry name" value="FMN-DEPENDENT NADH-AZOREDUCTASE 1"/>
    <property type="match status" value="1"/>
</dbReference>
<comment type="subunit">
    <text evidence="6">Homodimer.</text>
</comment>